<evidence type="ECO:0000256" key="2">
    <source>
        <dbReference type="SAM" id="Phobius"/>
    </source>
</evidence>
<keyword evidence="2" id="KW-0812">Transmembrane</keyword>
<reference evidence="3" key="1">
    <citation type="journal article" date="2014" name="Int. J. Syst. Evol. Microbiol.">
        <title>Complete genome sequence of Corynebacterium casei LMG S-19264T (=DSM 44701T), isolated from a smear-ripened cheese.</title>
        <authorList>
            <consortium name="US DOE Joint Genome Institute (JGI-PGF)"/>
            <person name="Walter F."/>
            <person name="Albersmeier A."/>
            <person name="Kalinowski J."/>
            <person name="Ruckert C."/>
        </authorList>
    </citation>
    <scope>NUCLEOTIDE SEQUENCE</scope>
    <source>
        <strain evidence="3">JCM 4122</strain>
    </source>
</reference>
<evidence type="ECO:0000313" key="4">
    <source>
        <dbReference type="Proteomes" id="UP000632849"/>
    </source>
</evidence>
<comment type="caution">
    <text evidence="3">The sequence shown here is derived from an EMBL/GenBank/DDBJ whole genome shotgun (WGS) entry which is preliminary data.</text>
</comment>
<keyword evidence="2" id="KW-0472">Membrane</keyword>
<protein>
    <recommendedName>
        <fullName evidence="5">Integral membrane protein</fullName>
    </recommendedName>
</protein>
<keyword evidence="2" id="KW-1133">Transmembrane helix</keyword>
<dbReference type="AlphaFoldDB" id="A0A919EMF9"/>
<gene>
    <name evidence="3" type="ORF">GCM10017667_31190</name>
</gene>
<keyword evidence="4" id="KW-1185">Reference proteome</keyword>
<feature type="transmembrane region" description="Helical" evidence="2">
    <location>
        <begin position="41"/>
        <end position="64"/>
    </location>
</feature>
<feature type="compositionally biased region" description="Gly residues" evidence="1">
    <location>
        <begin position="16"/>
        <end position="33"/>
    </location>
</feature>
<organism evidence="3 4">
    <name type="scientific">Streptomyces filamentosus</name>
    <name type="common">Streptomyces roseosporus</name>
    <dbReference type="NCBI Taxonomy" id="67294"/>
    <lineage>
        <taxon>Bacteria</taxon>
        <taxon>Bacillati</taxon>
        <taxon>Actinomycetota</taxon>
        <taxon>Actinomycetes</taxon>
        <taxon>Kitasatosporales</taxon>
        <taxon>Streptomycetaceae</taxon>
        <taxon>Streptomyces</taxon>
    </lineage>
</organism>
<feature type="transmembrane region" description="Helical" evidence="2">
    <location>
        <begin position="76"/>
        <end position="94"/>
    </location>
</feature>
<evidence type="ECO:0008006" key="5">
    <source>
        <dbReference type="Google" id="ProtNLM"/>
    </source>
</evidence>
<sequence length="207" mass="21570">MYGQMPASPAPRPGDGAYGPGGGVPGPGPRPGGGGATAGTIAVRVLVTAVAVVSLGLLAWVAMLRLAIMRRTVRDWVLFWAQLAATVGCLVLLQEEPDSWQVNVGAAVDIAMAVAVVWHYLATDIRHHRAAAPGPYLPPHAPAPAYGYPPVNPATAATLPSGNPYAAQVPPPHPYDPAPTPPPSPRIDQVRAELDELSDLLRKEEGK</sequence>
<feature type="compositionally biased region" description="Pro residues" evidence="1">
    <location>
        <begin position="169"/>
        <end position="185"/>
    </location>
</feature>
<proteinExistence type="predicted"/>
<dbReference type="Proteomes" id="UP000632849">
    <property type="component" value="Unassembled WGS sequence"/>
</dbReference>
<dbReference type="EMBL" id="BNBE01000001">
    <property type="protein sequence ID" value="GHF98288.1"/>
    <property type="molecule type" value="Genomic_DNA"/>
</dbReference>
<reference evidence="3" key="2">
    <citation type="submission" date="2020-09" db="EMBL/GenBank/DDBJ databases">
        <authorList>
            <person name="Sun Q."/>
            <person name="Ohkuma M."/>
        </authorList>
    </citation>
    <scope>NUCLEOTIDE SEQUENCE</scope>
    <source>
        <strain evidence="3">JCM 4122</strain>
    </source>
</reference>
<name>A0A919EMF9_STRFL</name>
<feature type="region of interest" description="Disordered" evidence="1">
    <location>
        <begin position="157"/>
        <end position="187"/>
    </location>
</feature>
<feature type="region of interest" description="Disordered" evidence="1">
    <location>
        <begin position="1"/>
        <end position="33"/>
    </location>
</feature>
<dbReference type="RefSeq" id="WP_190041784.1">
    <property type="nucleotide sequence ID" value="NZ_BNBE01000001.1"/>
</dbReference>
<accession>A0A919EMF9</accession>
<evidence type="ECO:0000256" key="1">
    <source>
        <dbReference type="SAM" id="MobiDB-lite"/>
    </source>
</evidence>
<feature type="transmembrane region" description="Helical" evidence="2">
    <location>
        <begin position="100"/>
        <end position="121"/>
    </location>
</feature>
<evidence type="ECO:0000313" key="3">
    <source>
        <dbReference type="EMBL" id="GHF98288.1"/>
    </source>
</evidence>